<accession>A0AAE1L1M3</accession>
<dbReference type="AlphaFoldDB" id="A0AAE1L1M3"/>
<dbReference type="PANTHER" id="PTHR10984">
    <property type="entry name" value="ENDOPLASMIC RETICULUM-GOLGI INTERMEDIATE COMPARTMENT PROTEIN"/>
    <property type="match status" value="1"/>
</dbReference>
<feature type="domain" description="Endoplasmic reticulum vesicle transporter N-terminal" evidence="11">
    <location>
        <begin position="58"/>
        <end position="147"/>
    </location>
</feature>
<dbReference type="InterPro" id="IPR045888">
    <property type="entry name" value="Erv"/>
</dbReference>
<feature type="transmembrane region" description="Helical" evidence="9">
    <location>
        <begin position="398"/>
        <end position="419"/>
    </location>
</feature>
<evidence type="ECO:0000313" key="12">
    <source>
        <dbReference type="EMBL" id="KAK3892238.1"/>
    </source>
</evidence>
<keyword evidence="4 9" id="KW-0812">Transmembrane</keyword>
<feature type="domain" description="Endoplasmic reticulum vesicle transporter C-terminal" evidence="10">
    <location>
        <begin position="204"/>
        <end position="419"/>
    </location>
</feature>
<reference evidence="12" key="1">
    <citation type="submission" date="2023-10" db="EMBL/GenBank/DDBJ databases">
        <title>Genome assemblies of two species of porcelain crab, Petrolisthes cinctipes and Petrolisthes manimaculis (Anomura: Porcellanidae).</title>
        <authorList>
            <person name="Angst P."/>
        </authorList>
    </citation>
    <scope>NUCLEOTIDE SEQUENCE</scope>
    <source>
        <strain evidence="12">PB745_01</strain>
        <tissue evidence="12">Gill</tissue>
    </source>
</reference>
<evidence type="ECO:0000259" key="11">
    <source>
        <dbReference type="Pfam" id="PF13850"/>
    </source>
</evidence>
<gene>
    <name evidence="12" type="ORF">Pcinc_003859</name>
</gene>
<dbReference type="EMBL" id="JAWQEG010000271">
    <property type="protein sequence ID" value="KAK3892238.1"/>
    <property type="molecule type" value="Genomic_DNA"/>
</dbReference>
<sequence length="440" mass="48813">MIESITDRGSSRCLRHRISHPPPPGERSWSETTPIATHNTGTAADIMGTLMRSVGDRLKQLDFYPKTLDDFRIKTISGGAVTIIAVIIMGLLFLSELYSYVTPKIAEDLFVDTTRGSKLKINLDVVFPKIPCNLLSLDAMDLSGAQHVNIQHNIYKRKLDTNGYPIEEPQRQEKIGHEVIEGDNENNNNDNKTEVAAAPKCGSCYGTGKECCNTCEEVKDAYRTKGWALPPLPDIEQCVKEGQLVESTDLPQEGCQIYGYLEVNRVAGNFHLAPGKSFQHNHLHIHDVQQYRTADFDLSHRIRHLSFGVNIPGKTNPFDGTELSTGKGPKSINYYVKIVPTTYEKVDGSTLLTNQFSITQHQKDLQMGLMGDGGLPGVFFTYELSPMMVKYSEKQRSLGHFLTGVCSIIGGVFTVAGLIHSASYSVYRQLQKKVEIGKAS</sequence>
<protein>
    <recommendedName>
        <fullName evidence="7">Endoplasmic reticulum-Golgi intermediate compartment protein 3</fullName>
    </recommendedName>
</protein>
<dbReference type="GO" id="GO:0005789">
    <property type="term" value="C:endoplasmic reticulum membrane"/>
    <property type="evidence" value="ECO:0007669"/>
    <property type="project" value="TreeGrafter"/>
</dbReference>
<evidence type="ECO:0000256" key="8">
    <source>
        <dbReference type="SAM" id="MobiDB-lite"/>
    </source>
</evidence>
<evidence type="ECO:0000313" key="13">
    <source>
        <dbReference type="Proteomes" id="UP001286313"/>
    </source>
</evidence>
<evidence type="ECO:0000259" key="10">
    <source>
        <dbReference type="Pfam" id="PF07970"/>
    </source>
</evidence>
<name>A0AAE1L1M3_PETCI</name>
<keyword evidence="5 9" id="KW-1133">Transmembrane helix</keyword>
<dbReference type="Pfam" id="PF13850">
    <property type="entry name" value="ERGIC_N"/>
    <property type="match status" value="1"/>
</dbReference>
<keyword evidence="13" id="KW-1185">Reference proteome</keyword>
<dbReference type="GO" id="GO:0000139">
    <property type="term" value="C:Golgi membrane"/>
    <property type="evidence" value="ECO:0007669"/>
    <property type="project" value="TreeGrafter"/>
</dbReference>
<comment type="similarity">
    <text evidence="3">Belongs to the ERGIC family.</text>
</comment>
<dbReference type="GO" id="GO:0006888">
    <property type="term" value="P:endoplasmic reticulum to Golgi vesicle-mediated transport"/>
    <property type="evidence" value="ECO:0007669"/>
    <property type="project" value="TreeGrafter"/>
</dbReference>
<dbReference type="GO" id="GO:0006890">
    <property type="term" value="P:retrograde vesicle-mediated transport, Golgi to endoplasmic reticulum"/>
    <property type="evidence" value="ECO:0007669"/>
    <property type="project" value="TreeGrafter"/>
</dbReference>
<evidence type="ECO:0000256" key="5">
    <source>
        <dbReference type="ARBA" id="ARBA00022989"/>
    </source>
</evidence>
<dbReference type="GO" id="GO:0033116">
    <property type="term" value="C:endoplasmic reticulum-Golgi intermediate compartment membrane"/>
    <property type="evidence" value="ECO:0007669"/>
    <property type="project" value="UniProtKB-SubCell"/>
</dbReference>
<comment type="caution">
    <text evidence="12">The sequence shown here is derived from an EMBL/GenBank/DDBJ whole genome shotgun (WGS) entry which is preliminary data.</text>
</comment>
<evidence type="ECO:0000256" key="1">
    <source>
        <dbReference type="ARBA" id="ARBA00004257"/>
    </source>
</evidence>
<dbReference type="InterPro" id="IPR012936">
    <property type="entry name" value="Erv_C"/>
</dbReference>
<evidence type="ECO:0000256" key="2">
    <source>
        <dbReference type="ARBA" id="ARBA00004457"/>
    </source>
</evidence>
<dbReference type="InterPro" id="IPR039542">
    <property type="entry name" value="Erv_N"/>
</dbReference>
<feature type="transmembrane region" description="Helical" evidence="9">
    <location>
        <begin position="75"/>
        <end position="94"/>
    </location>
</feature>
<feature type="region of interest" description="Disordered" evidence="8">
    <location>
        <begin position="1"/>
        <end position="32"/>
    </location>
</feature>
<evidence type="ECO:0000256" key="4">
    <source>
        <dbReference type="ARBA" id="ARBA00022692"/>
    </source>
</evidence>
<comment type="subcellular location">
    <subcellularLocation>
        <location evidence="2">Endoplasmic reticulum-Golgi intermediate compartment membrane</location>
        <topology evidence="2">Multi-pass membrane protein</topology>
    </subcellularLocation>
    <subcellularLocation>
        <location evidence="1">Golgi apparatus</location>
        <location evidence="1">cis-Golgi network membrane</location>
        <topology evidence="1">Multi-pass membrane protein</topology>
    </subcellularLocation>
</comment>
<evidence type="ECO:0000256" key="3">
    <source>
        <dbReference type="ARBA" id="ARBA00005648"/>
    </source>
</evidence>
<feature type="compositionally biased region" description="Basic and acidic residues" evidence="8">
    <location>
        <begin position="1"/>
        <end position="10"/>
    </location>
</feature>
<dbReference type="PANTHER" id="PTHR10984:SF25">
    <property type="entry name" value="ENDOPLASMIC RETICULUM-GOLGI INTERMEDIATE COMPARTMENT PROTEIN 3"/>
    <property type="match status" value="1"/>
</dbReference>
<evidence type="ECO:0000256" key="6">
    <source>
        <dbReference type="ARBA" id="ARBA00023136"/>
    </source>
</evidence>
<evidence type="ECO:0000256" key="9">
    <source>
        <dbReference type="SAM" id="Phobius"/>
    </source>
</evidence>
<dbReference type="GO" id="GO:0030134">
    <property type="term" value="C:COPII-coated ER to Golgi transport vesicle"/>
    <property type="evidence" value="ECO:0007669"/>
    <property type="project" value="TreeGrafter"/>
</dbReference>
<dbReference type="Pfam" id="PF07970">
    <property type="entry name" value="COPIIcoated_ERV"/>
    <property type="match status" value="1"/>
</dbReference>
<keyword evidence="6 9" id="KW-0472">Membrane</keyword>
<organism evidence="12 13">
    <name type="scientific">Petrolisthes cinctipes</name>
    <name type="common">Flat porcelain crab</name>
    <dbReference type="NCBI Taxonomy" id="88211"/>
    <lineage>
        <taxon>Eukaryota</taxon>
        <taxon>Metazoa</taxon>
        <taxon>Ecdysozoa</taxon>
        <taxon>Arthropoda</taxon>
        <taxon>Crustacea</taxon>
        <taxon>Multicrustacea</taxon>
        <taxon>Malacostraca</taxon>
        <taxon>Eumalacostraca</taxon>
        <taxon>Eucarida</taxon>
        <taxon>Decapoda</taxon>
        <taxon>Pleocyemata</taxon>
        <taxon>Anomura</taxon>
        <taxon>Galatheoidea</taxon>
        <taxon>Porcellanidae</taxon>
        <taxon>Petrolisthes</taxon>
    </lineage>
</organism>
<dbReference type="Proteomes" id="UP001286313">
    <property type="component" value="Unassembled WGS sequence"/>
</dbReference>
<proteinExistence type="inferred from homology"/>
<evidence type="ECO:0000256" key="7">
    <source>
        <dbReference type="ARBA" id="ARBA00040493"/>
    </source>
</evidence>